<dbReference type="Proteomes" id="UP000651852">
    <property type="component" value="Unassembled WGS sequence"/>
</dbReference>
<evidence type="ECO:0000313" key="3">
    <source>
        <dbReference type="Proteomes" id="UP000651852"/>
    </source>
</evidence>
<reference evidence="2 3" key="1">
    <citation type="submission" date="2020-08" db="EMBL/GenBank/DDBJ databases">
        <title>Putative novel bacterial strains isolated from necrotic wheat leaf tissues caused by Xanthomonas translucens.</title>
        <authorList>
            <person name="Tambong J.T."/>
        </authorList>
    </citation>
    <scope>NUCLEOTIDE SEQUENCE [LARGE SCALE GENOMIC DNA]</scope>
    <source>
        <strain evidence="2 3">DOAB 1069</strain>
    </source>
</reference>
<dbReference type="RefSeq" id="WP_187520283.1">
    <property type="nucleotide sequence ID" value="NZ_JACONW010000004.1"/>
</dbReference>
<dbReference type="InterPro" id="IPR054186">
    <property type="entry name" value="DUF6891"/>
</dbReference>
<comment type="caution">
    <text evidence="2">The sequence shown here is derived from an EMBL/GenBank/DDBJ whole genome shotgun (WGS) entry which is preliminary data.</text>
</comment>
<dbReference type="Pfam" id="PF21831">
    <property type="entry name" value="DUF6891"/>
    <property type="match status" value="1"/>
</dbReference>
<dbReference type="EMBL" id="JACONW010000004">
    <property type="protein sequence ID" value="MBC3948508.1"/>
    <property type="molecule type" value="Genomic_DNA"/>
</dbReference>
<name>A0ABR7AUB3_9PSED</name>
<evidence type="ECO:0000259" key="1">
    <source>
        <dbReference type="Pfam" id="PF21831"/>
    </source>
</evidence>
<evidence type="ECO:0000313" key="2">
    <source>
        <dbReference type="EMBL" id="MBC3948508.1"/>
    </source>
</evidence>
<protein>
    <recommendedName>
        <fullName evidence="1">DUF6891 domain-containing protein</fullName>
    </recommendedName>
</protein>
<organism evidence="2 3">
    <name type="scientific">Pseudomonas folii</name>
    <dbReference type="NCBI Taxonomy" id="2762593"/>
    <lineage>
        <taxon>Bacteria</taxon>
        <taxon>Pseudomonadati</taxon>
        <taxon>Pseudomonadota</taxon>
        <taxon>Gammaproteobacteria</taxon>
        <taxon>Pseudomonadales</taxon>
        <taxon>Pseudomonadaceae</taxon>
        <taxon>Pseudomonas</taxon>
    </lineage>
</organism>
<proteinExistence type="predicted"/>
<accession>A0ABR7AUB3</accession>
<gene>
    <name evidence="2" type="ORF">H8S59_01815</name>
</gene>
<feature type="domain" description="DUF6891" evidence="1">
    <location>
        <begin position="5"/>
        <end position="183"/>
    </location>
</feature>
<sequence>MADSNGHVADSIRMWVWSGFYTYEEIYGMVDDIIDDHCDVAALKASILPELQRKLDAERDWPEVTACDRLDEVFYHLHEDGICALQNAGYEASDGFTEVAEVLHEAPDDHYHGFCFYHGQDVECVVKSDVLFIAFGAVNDDPATALKVGQRLATVLKTAGFEVVWNETVERCVEVHNFKWQRRSPVPDSGLDALPTLH</sequence>
<keyword evidence="3" id="KW-1185">Reference proteome</keyword>